<dbReference type="Proteomes" id="UP001374599">
    <property type="component" value="Unassembled WGS sequence"/>
</dbReference>
<evidence type="ECO:0000313" key="1">
    <source>
        <dbReference type="EMBL" id="GMQ63822.1"/>
    </source>
</evidence>
<keyword evidence="2" id="KW-1185">Reference proteome</keyword>
<reference evidence="1" key="1">
    <citation type="submission" date="2023-09" db="EMBL/GenBank/DDBJ databases">
        <title>Vallitalea sediminicola and Vallitalea maricola sp. nov., anaerobic bacteria isolated from marine sediment.</title>
        <authorList>
            <person name="Hirano S."/>
            <person name="Maeda A."/>
            <person name="Terahara T."/>
            <person name="Mori K."/>
            <person name="Hamada M."/>
            <person name="Matsumoto R."/>
            <person name="Kobayashi T."/>
        </authorList>
    </citation>
    <scope>NUCLEOTIDE SEQUENCE</scope>
    <source>
        <strain evidence="1">AN17-2</strain>
    </source>
</reference>
<gene>
    <name evidence="1" type="ORF">AN2V17_30580</name>
</gene>
<evidence type="ECO:0000313" key="2">
    <source>
        <dbReference type="Proteomes" id="UP001374599"/>
    </source>
</evidence>
<dbReference type="EMBL" id="BTPU01000053">
    <property type="protein sequence ID" value="GMQ63822.1"/>
    <property type="molecule type" value="Genomic_DNA"/>
</dbReference>
<sequence length="154" mass="18410">MTKIYYKITSQNHDQCILTNSQEVVLYSKIDEDYNCIGSFWLLSKTCFSFLGNISDTDDLEEKKWREKVNEFLKSNKILYHYYYSSKGDFDFWEVPFEAERNKYGVKPSSIEIWYPSKYIDQMVIKNTIYVFSKKFLELEEVEIINFLGVAIMD</sequence>
<name>A0ACB5ULG8_9FIRM</name>
<protein>
    <submittedName>
        <fullName evidence="1">Uncharacterized protein</fullName>
    </submittedName>
</protein>
<comment type="caution">
    <text evidence="1">The sequence shown here is derived from an EMBL/GenBank/DDBJ whole genome shotgun (WGS) entry which is preliminary data.</text>
</comment>
<organism evidence="1 2">
    <name type="scientific">Vallitalea maricola</name>
    <dbReference type="NCBI Taxonomy" id="3074433"/>
    <lineage>
        <taxon>Bacteria</taxon>
        <taxon>Bacillati</taxon>
        <taxon>Bacillota</taxon>
        <taxon>Clostridia</taxon>
        <taxon>Lachnospirales</taxon>
        <taxon>Vallitaleaceae</taxon>
        <taxon>Vallitalea</taxon>
    </lineage>
</organism>
<accession>A0ACB5ULG8</accession>
<proteinExistence type="predicted"/>